<keyword evidence="1" id="KW-0175">Coiled coil</keyword>
<evidence type="ECO:0000313" key="4">
    <source>
        <dbReference type="Proteomes" id="UP000187203"/>
    </source>
</evidence>
<feature type="compositionally biased region" description="Polar residues" evidence="2">
    <location>
        <begin position="145"/>
        <end position="162"/>
    </location>
</feature>
<dbReference type="AlphaFoldDB" id="A0A1R3KWG1"/>
<protein>
    <submittedName>
        <fullName evidence="3">Uncharacterized protein</fullName>
    </submittedName>
</protein>
<evidence type="ECO:0000313" key="3">
    <source>
        <dbReference type="EMBL" id="OMP11431.1"/>
    </source>
</evidence>
<dbReference type="EMBL" id="AWUE01010691">
    <property type="protein sequence ID" value="OMP11431.1"/>
    <property type="molecule type" value="Genomic_DNA"/>
</dbReference>
<keyword evidence="4" id="KW-1185">Reference proteome</keyword>
<feature type="coiled-coil region" evidence="1">
    <location>
        <begin position="405"/>
        <end position="446"/>
    </location>
</feature>
<gene>
    <name evidence="3" type="ORF">COLO4_03820</name>
</gene>
<dbReference type="STRING" id="93759.A0A1R3KWG1"/>
<sequence length="461" mass="51376">MKASMGVYEVMTYLDITFVQMCLWERFPLAEPTCKQCPQNSSDSRFKAWAWYNCKRKTLLFSFIDKEDKFEPRPYERLLGGYEDASKYPIANDIPYADMRSWAFTRELPAVVEVDKFAKEISLITKSYVAFQGGFTAPARDDVNTRGNTSAHSAALSRNSAPSHDDDVLHIETEDILPSTGVVSSPHEIVDVSRDIIDVENDNAPTNEESREPESSSDDEDSSSDGDDDGEEESDAESDSSDNNQSCCQGDDELNTEPEVRAPTSRRSDVLTTLLSLVAEFDNRVATPATTRTSLVASVIEEGSAEESGFHGLPVKPMYMAPLKEAEIKGGKFWELTFLESETVIAGLLDQLGELILKAKTPNNLSLSELEAMCKTYDDCVRIKFDLDFMGSTRARLQNVIVGLMFDLEAELAKADKELAEIDAMEIELKASLSKLERQRNNVSAKQQHFASIRDSLNAFH</sequence>
<organism evidence="3 4">
    <name type="scientific">Corchorus olitorius</name>
    <dbReference type="NCBI Taxonomy" id="93759"/>
    <lineage>
        <taxon>Eukaryota</taxon>
        <taxon>Viridiplantae</taxon>
        <taxon>Streptophyta</taxon>
        <taxon>Embryophyta</taxon>
        <taxon>Tracheophyta</taxon>
        <taxon>Spermatophyta</taxon>
        <taxon>Magnoliopsida</taxon>
        <taxon>eudicotyledons</taxon>
        <taxon>Gunneridae</taxon>
        <taxon>Pentapetalae</taxon>
        <taxon>rosids</taxon>
        <taxon>malvids</taxon>
        <taxon>Malvales</taxon>
        <taxon>Malvaceae</taxon>
        <taxon>Grewioideae</taxon>
        <taxon>Apeibeae</taxon>
        <taxon>Corchorus</taxon>
    </lineage>
</organism>
<name>A0A1R3KWG1_9ROSI</name>
<feature type="compositionally biased region" description="Acidic residues" evidence="2">
    <location>
        <begin position="215"/>
        <end position="240"/>
    </location>
</feature>
<feature type="region of interest" description="Disordered" evidence="2">
    <location>
        <begin position="139"/>
        <end position="165"/>
    </location>
</feature>
<feature type="region of interest" description="Disordered" evidence="2">
    <location>
        <begin position="194"/>
        <end position="267"/>
    </location>
</feature>
<reference evidence="4" key="1">
    <citation type="submission" date="2013-09" db="EMBL/GenBank/DDBJ databases">
        <title>Corchorus olitorius genome sequencing.</title>
        <authorList>
            <person name="Alam M."/>
            <person name="Haque M.S."/>
            <person name="Islam M.S."/>
            <person name="Emdad E.M."/>
            <person name="Islam M.M."/>
            <person name="Ahmed B."/>
            <person name="Halim A."/>
            <person name="Hossen Q.M.M."/>
            <person name="Hossain M.Z."/>
            <person name="Ahmed R."/>
            <person name="Khan M.M."/>
            <person name="Islam R."/>
            <person name="Rashid M.M."/>
            <person name="Khan S.A."/>
            <person name="Rahman M.S."/>
            <person name="Alam M."/>
            <person name="Yahiya A.S."/>
            <person name="Khan M.S."/>
            <person name="Azam M.S."/>
            <person name="Haque T."/>
            <person name="Lashkar M.Z.H."/>
            <person name="Akhand A.I."/>
            <person name="Morshed G."/>
            <person name="Roy S."/>
            <person name="Uddin K.S."/>
            <person name="Rabeya T."/>
            <person name="Hossain A.S."/>
            <person name="Chowdhury A."/>
            <person name="Snigdha A.R."/>
            <person name="Mortoza M.S."/>
            <person name="Matin S.A."/>
            <person name="Hoque S.M.E."/>
            <person name="Islam M.K."/>
            <person name="Roy D.K."/>
            <person name="Haider R."/>
            <person name="Moosa M.M."/>
            <person name="Elias S.M."/>
            <person name="Hasan A.M."/>
            <person name="Jahan S."/>
            <person name="Shafiuddin M."/>
            <person name="Mahmood N."/>
            <person name="Shommy N.S."/>
        </authorList>
    </citation>
    <scope>NUCLEOTIDE SEQUENCE [LARGE SCALE GENOMIC DNA]</scope>
    <source>
        <strain evidence="4">cv. O-4</strain>
    </source>
</reference>
<evidence type="ECO:0000256" key="2">
    <source>
        <dbReference type="SAM" id="MobiDB-lite"/>
    </source>
</evidence>
<accession>A0A1R3KWG1</accession>
<dbReference type="Proteomes" id="UP000187203">
    <property type="component" value="Unassembled WGS sequence"/>
</dbReference>
<proteinExistence type="predicted"/>
<comment type="caution">
    <text evidence="3">The sequence shown here is derived from an EMBL/GenBank/DDBJ whole genome shotgun (WGS) entry which is preliminary data.</text>
</comment>
<evidence type="ECO:0000256" key="1">
    <source>
        <dbReference type="SAM" id="Coils"/>
    </source>
</evidence>